<comment type="caution">
    <text evidence="2">The sequence shown here is derived from an EMBL/GenBank/DDBJ whole genome shotgun (WGS) entry which is preliminary data.</text>
</comment>
<accession>A0A397UFR5</accession>
<feature type="coiled-coil region" evidence="1">
    <location>
        <begin position="98"/>
        <end position="125"/>
    </location>
</feature>
<protein>
    <submittedName>
        <fullName evidence="2">Uncharacterized protein</fullName>
    </submittedName>
</protein>
<evidence type="ECO:0000313" key="3">
    <source>
        <dbReference type="Proteomes" id="UP000266673"/>
    </source>
</evidence>
<dbReference type="OrthoDB" id="2397850at2759"/>
<reference evidence="2 3" key="1">
    <citation type="submission" date="2018-06" db="EMBL/GenBank/DDBJ databases">
        <title>Comparative genomics reveals the genomic features of Rhizophagus irregularis, R. cerebriforme, R. diaphanum and Gigaspora rosea, and their symbiotic lifestyle signature.</title>
        <authorList>
            <person name="Morin E."/>
            <person name="San Clemente H."/>
            <person name="Chen E.C.H."/>
            <person name="De La Providencia I."/>
            <person name="Hainaut M."/>
            <person name="Kuo A."/>
            <person name="Kohler A."/>
            <person name="Murat C."/>
            <person name="Tang N."/>
            <person name="Roy S."/>
            <person name="Loubradou J."/>
            <person name="Henrissat B."/>
            <person name="Grigoriev I.V."/>
            <person name="Corradi N."/>
            <person name="Roux C."/>
            <person name="Martin F.M."/>
        </authorList>
    </citation>
    <scope>NUCLEOTIDE SEQUENCE [LARGE SCALE GENOMIC DNA]</scope>
    <source>
        <strain evidence="2 3">DAOM 194757</strain>
    </source>
</reference>
<evidence type="ECO:0000256" key="1">
    <source>
        <dbReference type="SAM" id="Coils"/>
    </source>
</evidence>
<evidence type="ECO:0000313" key="2">
    <source>
        <dbReference type="EMBL" id="RIB05986.1"/>
    </source>
</evidence>
<dbReference type="AlphaFoldDB" id="A0A397UFR5"/>
<sequence>MDLDQLQHVFNTIQNNSTASEDNQQLEQNSIVSKDNPKHSKLMLLIKKLPEEEISTVVHLISTMRYQTGSIKAKFIHHTCKKRLTNLYLNCFISINLHQSLQETNARLRSNLKKLNKQNQVLIKKTQSFGAQIMHLLECMQLIYEFLMGELPKDWLARQTLYTWHKDILKLHISVQINQLANASAYRIMVNKSTRGETKNFIMCYQYWNQNCQAPVVVMVHLQSILRCNADTISDTVIKCIKSDGLDIKKCILWVTDNTAYMSGGKKGATDKPFNINSQIIKNLYIGLLRFYYEQYQLPLCSKWEYELQTAKQYLNRHIAHIEFTQWFIKELENLTFAEHFYKPLMQFMVGHNPISWVYQNNELVTLPSSQAVDLLSNEEFDNLFNNLELKIIAALEHFEK</sequence>
<gene>
    <name evidence="2" type="ORF">C2G38_2218178</name>
</gene>
<dbReference type="Proteomes" id="UP000266673">
    <property type="component" value="Unassembled WGS sequence"/>
</dbReference>
<proteinExistence type="predicted"/>
<name>A0A397UFR5_9GLOM</name>
<organism evidence="2 3">
    <name type="scientific">Gigaspora rosea</name>
    <dbReference type="NCBI Taxonomy" id="44941"/>
    <lineage>
        <taxon>Eukaryota</taxon>
        <taxon>Fungi</taxon>
        <taxon>Fungi incertae sedis</taxon>
        <taxon>Mucoromycota</taxon>
        <taxon>Glomeromycotina</taxon>
        <taxon>Glomeromycetes</taxon>
        <taxon>Diversisporales</taxon>
        <taxon>Gigasporaceae</taxon>
        <taxon>Gigaspora</taxon>
    </lineage>
</organism>
<keyword evidence="3" id="KW-1185">Reference proteome</keyword>
<keyword evidence="1" id="KW-0175">Coiled coil</keyword>
<dbReference type="EMBL" id="QKWP01001885">
    <property type="protein sequence ID" value="RIB05986.1"/>
    <property type="molecule type" value="Genomic_DNA"/>
</dbReference>